<sequence>MTIILTILRKSALLPKKEAMFALNRVSMRDTLVYLFLLFFLSFLPNVIVIIRNFEQGESHISFSQYLLQIIVFYPFFMLFIIVTGISLITLGSSVLTYILQRKLAYQQLWKMTAFALLWPLIIYHLLFFTPLSTSVAFMIGLFVLYILMFQMILHYPKKRWKQ</sequence>
<proteinExistence type="predicted"/>
<keyword evidence="2" id="KW-1185">Reference proteome</keyword>
<name>A0ACC6M4F5_9BACI</name>
<evidence type="ECO:0000313" key="2">
    <source>
        <dbReference type="Proteomes" id="UP001277972"/>
    </source>
</evidence>
<comment type="caution">
    <text evidence="1">The sequence shown here is derived from an EMBL/GenBank/DDBJ whole genome shotgun (WGS) entry which is preliminary data.</text>
</comment>
<accession>A0ACC6M4F5</accession>
<protein>
    <submittedName>
        <fullName evidence="1">Uncharacterized protein</fullName>
    </submittedName>
</protein>
<evidence type="ECO:0000313" key="1">
    <source>
        <dbReference type="EMBL" id="MDX8045627.1"/>
    </source>
</evidence>
<dbReference type="Proteomes" id="UP001277972">
    <property type="component" value="Unassembled WGS sequence"/>
</dbReference>
<organism evidence="1 2">
    <name type="scientific">Gracilibacillus pellucidus</name>
    <dbReference type="NCBI Taxonomy" id="3095368"/>
    <lineage>
        <taxon>Bacteria</taxon>
        <taxon>Bacillati</taxon>
        <taxon>Bacillota</taxon>
        <taxon>Bacilli</taxon>
        <taxon>Bacillales</taxon>
        <taxon>Bacillaceae</taxon>
        <taxon>Gracilibacillus</taxon>
    </lineage>
</organism>
<dbReference type="EMBL" id="JAWZSR010000003">
    <property type="protein sequence ID" value="MDX8045627.1"/>
    <property type="molecule type" value="Genomic_DNA"/>
</dbReference>
<gene>
    <name evidence="1" type="ORF">SH601_06460</name>
</gene>
<reference evidence="1" key="1">
    <citation type="submission" date="2023-11" db="EMBL/GenBank/DDBJ databases">
        <title>Gracilibacillus pellucida a moderately halophilic bacterium isolated from saline soil in Xinjiang province.</title>
        <authorList>
            <person name="Zhang Z."/>
            <person name="Tan F."/>
            <person name="Wang Y."/>
            <person name="Xia M."/>
        </authorList>
    </citation>
    <scope>NUCLEOTIDE SEQUENCE</scope>
    <source>
        <strain evidence="1">S3-1-1</strain>
    </source>
</reference>